<dbReference type="eggNOG" id="COG3290">
    <property type="taxonomic scope" value="Bacteria"/>
</dbReference>
<dbReference type="GO" id="GO:0042802">
    <property type="term" value="F:identical protein binding"/>
    <property type="evidence" value="ECO:0007669"/>
    <property type="project" value="TreeGrafter"/>
</dbReference>
<keyword evidence="1" id="KW-0812">Transmembrane</keyword>
<dbReference type="STRING" id="873449.STRCR_1734"/>
<sequence length="442" mass="52052">MSLALLSVATTQQFMLKLILCAAEWSLFTYVTGIRPRFYKVGFLIGLHMVLSFFLTPYIGEVTVGLLLYFAIISYKMPKSRLVENFFFALYPPVLFSILWNFMARIVFPFLFNHPLSYFLDSFVWSMTILIAVTIFERFLREFYQIDYISMKNSVWLDKRTQSNFWVTLSEMLSYFILYYFLVFMQRLHVGKLLGIPVSVLIIVVTVVYLAVLMKVLILIDYYSREYLKDLRRTEQKHYLENLESYSQQIEELYQSVRSFRHDYNNILLSLKGSIESGDLNLVTRVFDEIFQENIAGLDSRDRQAKLINIMMPEIKSFLFIKIGEFESQNYKLVLNIPDIIMDCGVSSSAGLTIFSEMFDRVMPWLEENPAALVNVRIIEENGVQSFSLEFTPYQQTDLNQLADLSIESRRNLNHYRKLTFAQGVHDQTFYQELRVRREPDR</sequence>
<organism evidence="2 3">
    <name type="scientific">Streptococcus criceti HS-6</name>
    <dbReference type="NCBI Taxonomy" id="873449"/>
    <lineage>
        <taxon>Bacteria</taxon>
        <taxon>Bacillati</taxon>
        <taxon>Bacillota</taxon>
        <taxon>Bacilli</taxon>
        <taxon>Lactobacillales</taxon>
        <taxon>Streptococcaceae</taxon>
        <taxon>Streptococcus</taxon>
    </lineage>
</organism>
<evidence type="ECO:0008006" key="4">
    <source>
        <dbReference type="Google" id="ProtNLM"/>
    </source>
</evidence>
<name>G5JQ51_STRCG</name>
<feature type="transmembrane region" description="Helical" evidence="1">
    <location>
        <begin position="123"/>
        <end position="144"/>
    </location>
</feature>
<keyword evidence="1" id="KW-1133">Transmembrane helix</keyword>
<keyword evidence="3" id="KW-1185">Reference proteome</keyword>
<evidence type="ECO:0000313" key="3">
    <source>
        <dbReference type="Proteomes" id="UP000004322"/>
    </source>
</evidence>
<protein>
    <recommendedName>
        <fullName evidence="4">Sensor histidine kinase NatK C-terminal domain-containing protein</fullName>
    </recommendedName>
</protein>
<feature type="transmembrane region" description="Helical" evidence="1">
    <location>
        <begin position="165"/>
        <end position="182"/>
    </location>
</feature>
<evidence type="ECO:0000313" key="2">
    <source>
        <dbReference type="EMBL" id="EHI74301.1"/>
    </source>
</evidence>
<feature type="transmembrane region" description="Helical" evidence="1">
    <location>
        <begin position="82"/>
        <end position="103"/>
    </location>
</feature>
<evidence type="ECO:0000256" key="1">
    <source>
        <dbReference type="SAM" id="Phobius"/>
    </source>
</evidence>
<reference evidence="2" key="1">
    <citation type="submission" date="2011-07" db="EMBL/GenBank/DDBJ databases">
        <authorList>
            <person name="Stanhope M.J."/>
            <person name="Durkin A.S."/>
            <person name="Hostetler J."/>
            <person name="Kim M."/>
            <person name="Radune D."/>
            <person name="Singh I."/>
            <person name="Town C.D."/>
        </authorList>
    </citation>
    <scope>NUCLEOTIDE SEQUENCE [LARGE SCALE GENOMIC DNA]</scope>
    <source>
        <strain evidence="2">HS-6</strain>
    </source>
</reference>
<proteinExistence type="predicted"/>
<dbReference type="Proteomes" id="UP000004322">
    <property type="component" value="Unassembled WGS sequence"/>
</dbReference>
<dbReference type="PANTHER" id="PTHR40448:SF1">
    <property type="entry name" value="TWO-COMPONENT SENSOR HISTIDINE KINASE"/>
    <property type="match status" value="1"/>
</dbReference>
<feature type="transmembrane region" description="Helical" evidence="1">
    <location>
        <begin position="194"/>
        <end position="223"/>
    </location>
</feature>
<dbReference type="PANTHER" id="PTHR40448">
    <property type="entry name" value="TWO-COMPONENT SENSOR HISTIDINE KINASE"/>
    <property type="match status" value="1"/>
</dbReference>
<feature type="transmembrane region" description="Helical" evidence="1">
    <location>
        <begin position="45"/>
        <end position="70"/>
    </location>
</feature>
<comment type="caution">
    <text evidence="2">The sequence shown here is derived from an EMBL/GenBank/DDBJ whole genome shotgun (WGS) entry which is preliminary data.</text>
</comment>
<keyword evidence="1" id="KW-0472">Membrane</keyword>
<dbReference type="RefSeq" id="WP_004227300.1">
    <property type="nucleotide sequence ID" value="NZ_AEUV02000002.1"/>
</dbReference>
<dbReference type="EMBL" id="AEUV02000002">
    <property type="protein sequence ID" value="EHI74301.1"/>
    <property type="molecule type" value="Genomic_DNA"/>
</dbReference>
<gene>
    <name evidence="2" type="ORF">STRCR_1734</name>
</gene>
<dbReference type="AlphaFoldDB" id="G5JQ51"/>
<dbReference type="OrthoDB" id="2235311at2"/>
<accession>G5JQ51</accession>